<dbReference type="Pfam" id="PF01725">
    <property type="entry name" value="Ham1p_like"/>
    <property type="match status" value="1"/>
</dbReference>
<comment type="caution">
    <text evidence="4">The sequence shown here is derived from an EMBL/GenBank/DDBJ whole genome shotgun (WGS) entry which is preliminary data.</text>
</comment>
<dbReference type="AlphaFoldDB" id="A0A9W8Q5T9"/>
<gene>
    <name evidence="4" type="ORF">LMH87_004522</name>
</gene>
<evidence type="ECO:0008006" key="6">
    <source>
        <dbReference type="Google" id="ProtNLM"/>
    </source>
</evidence>
<dbReference type="GeneID" id="80891681"/>
<dbReference type="PANTHER" id="PTHR11067">
    <property type="entry name" value="INOSINE TRIPHOSPHATE PYROPHOSPHATASE/HAM1 PROTEIN"/>
    <property type="match status" value="1"/>
</dbReference>
<proteinExistence type="inferred from homology"/>
<organism evidence="4 5">
    <name type="scientific">Akanthomyces muscarius</name>
    <name type="common">Entomopathogenic fungus</name>
    <name type="synonym">Lecanicillium muscarium</name>
    <dbReference type="NCBI Taxonomy" id="2231603"/>
    <lineage>
        <taxon>Eukaryota</taxon>
        <taxon>Fungi</taxon>
        <taxon>Dikarya</taxon>
        <taxon>Ascomycota</taxon>
        <taxon>Pezizomycotina</taxon>
        <taxon>Sordariomycetes</taxon>
        <taxon>Hypocreomycetidae</taxon>
        <taxon>Hypocreales</taxon>
        <taxon>Cordycipitaceae</taxon>
        <taxon>Akanthomyces</taxon>
    </lineage>
</organism>
<dbReference type="GO" id="GO:0009143">
    <property type="term" value="P:nucleoside triphosphate catabolic process"/>
    <property type="evidence" value="ECO:0007669"/>
    <property type="project" value="InterPro"/>
</dbReference>
<feature type="region of interest" description="Disordered" evidence="3">
    <location>
        <begin position="1"/>
        <end position="39"/>
    </location>
</feature>
<evidence type="ECO:0000256" key="1">
    <source>
        <dbReference type="ARBA" id="ARBA00008023"/>
    </source>
</evidence>
<protein>
    <recommendedName>
        <fullName evidence="6">Inosine triphosphate pyrophosphatase</fullName>
    </recommendedName>
</protein>
<accession>A0A9W8Q5T9</accession>
<evidence type="ECO:0000256" key="3">
    <source>
        <dbReference type="SAM" id="MobiDB-lite"/>
    </source>
</evidence>
<dbReference type="RefSeq" id="XP_056049352.1">
    <property type="nucleotide sequence ID" value="XM_056195754.1"/>
</dbReference>
<dbReference type="Proteomes" id="UP001144673">
    <property type="component" value="Chromosome 2"/>
</dbReference>
<dbReference type="GO" id="GO:0047429">
    <property type="term" value="F:nucleoside triphosphate diphosphatase activity"/>
    <property type="evidence" value="ECO:0007669"/>
    <property type="project" value="InterPro"/>
</dbReference>
<evidence type="ECO:0000313" key="5">
    <source>
        <dbReference type="Proteomes" id="UP001144673"/>
    </source>
</evidence>
<reference evidence="4" key="1">
    <citation type="journal article" date="2023" name="Access Microbiol">
        <title>De-novo genome assembly for Akanthomyces muscarius, a biocontrol agent of insect agricultural pests.</title>
        <authorList>
            <person name="Erdos Z."/>
            <person name="Studholme D.J."/>
            <person name="Raymond B."/>
            <person name="Sharma M."/>
        </authorList>
    </citation>
    <scope>NUCLEOTIDE SEQUENCE</scope>
    <source>
        <strain evidence="4">Ve6</strain>
    </source>
</reference>
<keyword evidence="2" id="KW-0378">Hydrolase</keyword>
<evidence type="ECO:0000313" key="4">
    <source>
        <dbReference type="EMBL" id="KAJ4145682.1"/>
    </source>
</evidence>
<dbReference type="EMBL" id="JAJHUN010000011">
    <property type="protein sequence ID" value="KAJ4145682.1"/>
    <property type="molecule type" value="Genomic_DNA"/>
</dbReference>
<dbReference type="GO" id="GO:0005737">
    <property type="term" value="C:cytoplasm"/>
    <property type="evidence" value="ECO:0007669"/>
    <property type="project" value="TreeGrafter"/>
</dbReference>
<evidence type="ECO:0000256" key="2">
    <source>
        <dbReference type="ARBA" id="ARBA00022801"/>
    </source>
</evidence>
<dbReference type="InterPro" id="IPR029001">
    <property type="entry name" value="ITPase-like_fam"/>
</dbReference>
<dbReference type="KEGG" id="amus:LMH87_004522"/>
<dbReference type="PANTHER" id="PTHR11067:SF9">
    <property type="entry name" value="INOSINE TRIPHOSPHATE PYROPHOSPHATASE"/>
    <property type="match status" value="1"/>
</dbReference>
<sequence>MLSSSPVPFQPRSRDRCHTLVPRSTPITGHSKVHPRRSIRQQQLQQKYHKHGTEEFAMAPRVHFITGNANKLSEVKAILEPEIEVQSLSIDLEEVQGSVEEVTLSKCQRAADIVDGPVLVEDTALCFNALGGLPGVYIKCCLLRQVC</sequence>
<dbReference type="InterPro" id="IPR002637">
    <property type="entry name" value="RdgB/HAM1"/>
</dbReference>
<dbReference type="CDD" id="cd00985">
    <property type="entry name" value="Maf_Ham1"/>
    <property type="match status" value="1"/>
</dbReference>
<keyword evidence="5" id="KW-1185">Reference proteome</keyword>
<name>A0A9W8Q5T9_AKAMU</name>
<comment type="similarity">
    <text evidence="1">Belongs to the HAM1 NTPase family.</text>
</comment>
<dbReference type="Gene3D" id="3.90.950.10">
    <property type="match status" value="1"/>
</dbReference>
<dbReference type="SUPFAM" id="SSF52972">
    <property type="entry name" value="ITPase-like"/>
    <property type="match status" value="1"/>
</dbReference>